<keyword evidence="1" id="KW-0812">Transmembrane</keyword>
<reference evidence="2" key="1">
    <citation type="submission" date="2022-10" db="EMBL/GenBank/DDBJ databases">
        <title>Chryseobacterium babae sp. nov. isolated from the gut of the beetle Oryctes rhinoceros, and Chryseobacterium kimseyorum sp. nov., isolated from a stick insect rearing cage.</title>
        <authorList>
            <person name="Shelomi M."/>
            <person name="Han C.-J."/>
            <person name="Chen W.-M."/>
            <person name="Chen H.-K."/>
            <person name="Liaw S.-J."/>
            <person name="Muhle E."/>
            <person name="Clermont D."/>
        </authorList>
    </citation>
    <scope>NUCLEOTIDE SEQUENCE</scope>
    <source>
        <strain evidence="2">WLa1L2M3</strain>
    </source>
</reference>
<feature type="transmembrane region" description="Helical" evidence="1">
    <location>
        <begin position="84"/>
        <end position="103"/>
    </location>
</feature>
<name>A0ABT3HPB3_9FLAO</name>
<sequence length="274" mass="32267">MKKKRFIIKAYLFIALIIVISALLLWGIYFFSLEDRVFLLKLLLFSCILFTFFPFFKVNIKWILNYFLCIDNSWWDKRIQRPRILIYIVYFGVLYLVVTNFPSNKNDYVLILNRLSLIFYLLIGTFVVGRLIWSKKFETLILPELKNIVSHDIKIMTSDSKVLDSLINDNKSNIDKSSIEDFKKLLKGEKLDSRIKWIGTSGKNSITYTGIFLVLHSVIEGGEIKFSREKRKALMNFITDNFVKFEEEEIKEISFNTINGAYTNFILPNNTLKR</sequence>
<proteinExistence type="predicted"/>
<keyword evidence="3" id="KW-1185">Reference proteome</keyword>
<feature type="transmembrane region" description="Helical" evidence="1">
    <location>
        <begin position="12"/>
        <end position="31"/>
    </location>
</feature>
<dbReference type="RefSeq" id="WP_264743541.1">
    <property type="nucleotide sequence ID" value="NZ_JAPDHV010000004.1"/>
</dbReference>
<organism evidence="2 3">
    <name type="scientific">Chryseobacterium oryctis</name>
    <dbReference type="NCBI Taxonomy" id="2952618"/>
    <lineage>
        <taxon>Bacteria</taxon>
        <taxon>Pseudomonadati</taxon>
        <taxon>Bacteroidota</taxon>
        <taxon>Flavobacteriia</taxon>
        <taxon>Flavobacteriales</taxon>
        <taxon>Weeksellaceae</taxon>
        <taxon>Chryseobacterium group</taxon>
        <taxon>Chryseobacterium</taxon>
    </lineage>
</organism>
<keyword evidence="1" id="KW-0472">Membrane</keyword>
<dbReference type="Proteomes" id="UP001163719">
    <property type="component" value="Unassembled WGS sequence"/>
</dbReference>
<evidence type="ECO:0000313" key="2">
    <source>
        <dbReference type="EMBL" id="MCW3161594.1"/>
    </source>
</evidence>
<gene>
    <name evidence="2" type="ORF">OH806_10000</name>
</gene>
<protein>
    <submittedName>
        <fullName evidence="2">Uncharacterized protein</fullName>
    </submittedName>
</protein>
<feature type="transmembrane region" description="Helical" evidence="1">
    <location>
        <begin position="115"/>
        <end position="133"/>
    </location>
</feature>
<evidence type="ECO:0000313" key="3">
    <source>
        <dbReference type="Proteomes" id="UP001163719"/>
    </source>
</evidence>
<keyword evidence="1" id="KW-1133">Transmembrane helix</keyword>
<evidence type="ECO:0000256" key="1">
    <source>
        <dbReference type="SAM" id="Phobius"/>
    </source>
</evidence>
<comment type="caution">
    <text evidence="2">The sequence shown here is derived from an EMBL/GenBank/DDBJ whole genome shotgun (WGS) entry which is preliminary data.</text>
</comment>
<feature type="transmembrane region" description="Helical" evidence="1">
    <location>
        <begin position="37"/>
        <end position="56"/>
    </location>
</feature>
<dbReference type="EMBL" id="JAPDHV010000004">
    <property type="protein sequence ID" value="MCW3161594.1"/>
    <property type="molecule type" value="Genomic_DNA"/>
</dbReference>
<accession>A0ABT3HPB3</accession>